<sequence length="159" mass="17522">MSDTHSSTSLLGHSGAASQRPLLLSPRSLRRLLVLLAFLTSVFGLLPTALRMLAGPNWLRDDVLYGACFLLLLVAAYLGGSSLRAESRQRRRLREQARREERVSGGTYRCVQPQILNTMVVFPLRVRRRDAGADAVVELDDDCLTVELAQGSEGECVDP</sequence>
<accession>A0ABQ6MY64</accession>
<keyword evidence="3" id="KW-1185">Reference proteome</keyword>
<keyword evidence="1" id="KW-0812">Transmembrane</keyword>
<feature type="transmembrane region" description="Helical" evidence="1">
    <location>
        <begin position="32"/>
        <end position="51"/>
    </location>
</feature>
<evidence type="ECO:0000313" key="3">
    <source>
        <dbReference type="Proteomes" id="UP001165060"/>
    </source>
</evidence>
<evidence type="ECO:0000256" key="1">
    <source>
        <dbReference type="SAM" id="Phobius"/>
    </source>
</evidence>
<feature type="transmembrane region" description="Helical" evidence="1">
    <location>
        <begin position="63"/>
        <end position="83"/>
    </location>
</feature>
<keyword evidence="1" id="KW-1133">Transmembrane helix</keyword>
<evidence type="ECO:0000313" key="2">
    <source>
        <dbReference type="EMBL" id="GMI36122.1"/>
    </source>
</evidence>
<dbReference type="Proteomes" id="UP001165060">
    <property type="component" value="Unassembled WGS sequence"/>
</dbReference>
<proteinExistence type="predicted"/>
<reference evidence="2 3" key="1">
    <citation type="journal article" date="2023" name="Commun. Biol.">
        <title>Genome analysis of Parmales, the sister group of diatoms, reveals the evolutionary specialization of diatoms from phago-mixotrophs to photoautotrophs.</title>
        <authorList>
            <person name="Ban H."/>
            <person name="Sato S."/>
            <person name="Yoshikawa S."/>
            <person name="Yamada K."/>
            <person name="Nakamura Y."/>
            <person name="Ichinomiya M."/>
            <person name="Sato N."/>
            <person name="Blanc-Mathieu R."/>
            <person name="Endo H."/>
            <person name="Kuwata A."/>
            <person name="Ogata H."/>
        </authorList>
    </citation>
    <scope>NUCLEOTIDE SEQUENCE [LARGE SCALE GENOMIC DNA]</scope>
</reference>
<comment type="caution">
    <text evidence="2">The sequence shown here is derived from an EMBL/GenBank/DDBJ whole genome shotgun (WGS) entry which is preliminary data.</text>
</comment>
<protein>
    <submittedName>
        <fullName evidence="2">Uncharacterized protein</fullName>
    </submittedName>
</protein>
<organism evidence="2 3">
    <name type="scientific">Tetraparma gracilis</name>
    <dbReference type="NCBI Taxonomy" id="2962635"/>
    <lineage>
        <taxon>Eukaryota</taxon>
        <taxon>Sar</taxon>
        <taxon>Stramenopiles</taxon>
        <taxon>Ochrophyta</taxon>
        <taxon>Bolidophyceae</taxon>
        <taxon>Parmales</taxon>
        <taxon>Triparmaceae</taxon>
        <taxon>Tetraparma</taxon>
    </lineage>
</organism>
<keyword evidence="1" id="KW-0472">Membrane</keyword>
<name>A0ABQ6MY64_9STRA</name>
<gene>
    <name evidence="2" type="ORF">TeGR_g5282</name>
</gene>
<dbReference type="EMBL" id="BRYB01001907">
    <property type="protein sequence ID" value="GMI36122.1"/>
    <property type="molecule type" value="Genomic_DNA"/>
</dbReference>